<evidence type="ECO:0000313" key="4">
    <source>
        <dbReference type="Proteomes" id="UP000255467"/>
    </source>
</evidence>
<proteinExistence type="predicted"/>
<evidence type="ECO:0008006" key="5">
    <source>
        <dbReference type="Google" id="ProtNLM"/>
    </source>
</evidence>
<evidence type="ECO:0000313" key="3">
    <source>
        <dbReference type="EMBL" id="SUA72681.1"/>
    </source>
</evidence>
<dbReference type="Proteomes" id="UP000255467">
    <property type="component" value="Unassembled WGS sequence"/>
</dbReference>
<sequence>MTWFKVDDGFWSHPKTVGLSDSAVALWVRAGAYSCQHLTDGVIATPVLRMVGEKSAAEELVAAGLWDETAGGYVFHDWAEYQETSEAVKDRRAAAKERQRRSRAAREAKKAAARPDSGEQAESVTPDVTRDNTREFSTPDPTRPDHVVTDVTTDPPTPQPGGTLVPLRAPRGGRAVAERWNATAHSAAAHAIARKYAEQSGAAVPGTVLHEIAQRIDECLASGIDADQIVRGLVAWSESPITATSQIPSFIHKAAPKRPRGRSKPTERALDAAQVAEQLIREGLTRDS</sequence>
<dbReference type="AlphaFoldDB" id="A0A378Y850"/>
<organism evidence="3 4">
    <name type="scientific">Nocardia otitidiscaviarum</name>
    <dbReference type="NCBI Taxonomy" id="1823"/>
    <lineage>
        <taxon>Bacteria</taxon>
        <taxon>Bacillati</taxon>
        <taxon>Actinomycetota</taxon>
        <taxon>Actinomycetes</taxon>
        <taxon>Mycobacteriales</taxon>
        <taxon>Nocardiaceae</taxon>
        <taxon>Nocardia</taxon>
    </lineage>
</organism>
<accession>A0A378Y850</accession>
<dbReference type="OrthoDB" id="3383452at2"/>
<feature type="compositionally biased region" description="Basic and acidic residues" evidence="1">
    <location>
        <begin position="86"/>
        <end position="97"/>
    </location>
</feature>
<feature type="region of interest" description="Disordered" evidence="1">
    <location>
        <begin position="86"/>
        <end position="168"/>
    </location>
</feature>
<name>A0A378Y850_9NOCA</name>
<dbReference type="EMBL" id="UGRY01000002">
    <property type="protein sequence ID" value="SUA72681.1"/>
    <property type="molecule type" value="Genomic_DNA"/>
</dbReference>
<evidence type="ECO:0000256" key="1">
    <source>
        <dbReference type="SAM" id="MobiDB-lite"/>
    </source>
</evidence>
<keyword evidence="4" id="KW-1185">Reference proteome</keyword>
<reference evidence="3 4" key="1">
    <citation type="submission" date="2018-06" db="EMBL/GenBank/DDBJ databases">
        <authorList>
            <consortium name="Pathogen Informatics"/>
            <person name="Doyle S."/>
        </authorList>
    </citation>
    <scope>NUCLEOTIDE SEQUENCE [LARGE SCALE GENOMIC DNA]</scope>
    <source>
        <strain evidence="3 4">NCTC1934</strain>
    </source>
</reference>
<dbReference type="RefSeq" id="WP_115061404.1">
    <property type="nucleotide sequence ID" value="NZ_UGRY01000002.1"/>
</dbReference>
<evidence type="ECO:0000313" key="2">
    <source>
        <dbReference type="EMBL" id="SUA72621.1"/>
    </source>
</evidence>
<gene>
    <name evidence="2" type="ORF">NCTC1934_00049</name>
    <name evidence="3" type="ORF">NCTC1934_00109</name>
</gene>
<protein>
    <recommendedName>
        <fullName evidence="5">DUF1376 domain-containing protein</fullName>
    </recommendedName>
</protein>
<dbReference type="EMBL" id="UGRY01000002">
    <property type="protein sequence ID" value="SUA72621.1"/>
    <property type="molecule type" value="Genomic_DNA"/>
</dbReference>